<gene>
    <name evidence="1" type="ordered locus">Curi_c06480</name>
</gene>
<evidence type="ECO:0000313" key="1">
    <source>
        <dbReference type="EMBL" id="AFS77721.1"/>
    </source>
</evidence>
<name>K0AZC1_GOTA9</name>
<dbReference type="EMBL" id="CP003326">
    <property type="protein sequence ID" value="AFS77721.1"/>
    <property type="molecule type" value="Genomic_DNA"/>
</dbReference>
<protein>
    <submittedName>
        <fullName evidence="1">Uncharacterized protein</fullName>
    </submittedName>
</protein>
<dbReference type="KEGG" id="cad:Curi_c06480"/>
<dbReference type="HOGENOM" id="CLU_1560235_0_0_9"/>
<proteinExistence type="predicted"/>
<organism evidence="1 2">
    <name type="scientific">Gottschalkia acidurici (strain ATCC 7906 / DSM 604 / BCRC 14475 / CIP 104303 / KCTC 5404 / NCIMB 10678 / 9a)</name>
    <name type="common">Clostridium acidurici</name>
    <dbReference type="NCBI Taxonomy" id="1128398"/>
    <lineage>
        <taxon>Bacteria</taxon>
        <taxon>Bacillati</taxon>
        <taxon>Bacillota</taxon>
        <taxon>Tissierellia</taxon>
        <taxon>Tissierellales</taxon>
        <taxon>Gottschalkiaceae</taxon>
        <taxon>Gottschalkia</taxon>
    </lineage>
</organism>
<evidence type="ECO:0000313" key="2">
    <source>
        <dbReference type="Proteomes" id="UP000006094"/>
    </source>
</evidence>
<sequence>MAEPSCIRDSNGDKRLGWKVELTSPAPSATQSNTFSYRLTNIDDTNDLNSVEICLCSSLSLQELRDLLEDCSAIVTYDDGSTREAQCDVQSSQDIVDCSVGLRVRGIPAAGQRGQTQINITMTFTEPLQVSPVRVGIRGRGQGAPREEWEDICGPGCPVIPPPPPSRKIML</sequence>
<dbReference type="STRING" id="1128398.Curi_c06480"/>
<accession>K0AZC1</accession>
<dbReference type="Proteomes" id="UP000006094">
    <property type="component" value="Chromosome"/>
</dbReference>
<reference evidence="1 2" key="1">
    <citation type="journal article" date="2012" name="PLoS ONE">
        <title>The purine-utilizing bacterium Clostridium acidurici 9a: a genome-guided metabolic reconsideration.</title>
        <authorList>
            <person name="Hartwich K."/>
            <person name="Poehlein A."/>
            <person name="Daniel R."/>
        </authorList>
    </citation>
    <scope>NUCLEOTIDE SEQUENCE [LARGE SCALE GENOMIC DNA]</scope>
    <source>
        <strain evidence="2">ATCC 7906 / DSM 604 / BCRC 14475 / CIP 104303 / KCTC 5404 / NCIMB 10678 / 9a</strain>
    </source>
</reference>
<keyword evidence="2" id="KW-1185">Reference proteome</keyword>
<dbReference type="RefSeq" id="WP_014966858.1">
    <property type="nucleotide sequence ID" value="NC_018664.1"/>
</dbReference>
<dbReference type="AlphaFoldDB" id="K0AZC1"/>